<evidence type="ECO:0000313" key="2">
    <source>
        <dbReference type="EMBL" id="KAK3944352.1"/>
    </source>
</evidence>
<reference evidence="3" key="1">
    <citation type="journal article" date="2023" name="Mol. Phylogenet. Evol.">
        <title>Genome-scale phylogeny and comparative genomics of the fungal order Sordariales.</title>
        <authorList>
            <person name="Hensen N."/>
            <person name="Bonometti L."/>
            <person name="Westerberg I."/>
            <person name="Brannstrom I.O."/>
            <person name="Guillou S."/>
            <person name="Cros-Aarteil S."/>
            <person name="Calhoun S."/>
            <person name="Haridas S."/>
            <person name="Kuo A."/>
            <person name="Mondo S."/>
            <person name="Pangilinan J."/>
            <person name="Riley R."/>
            <person name="LaButti K."/>
            <person name="Andreopoulos B."/>
            <person name="Lipzen A."/>
            <person name="Chen C."/>
            <person name="Yan M."/>
            <person name="Daum C."/>
            <person name="Ng V."/>
            <person name="Clum A."/>
            <person name="Steindorff A."/>
            <person name="Ohm R.A."/>
            <person name="Martin F."/>
            <person name="Silar P."/>
            <person name="Natvig D.O."/>
            <person name="Lalanne C."/>
            <person name="Gautier V."/>
            <person name="Ament-Velasquez S.L."/>
            <person name="Kruys A."/>
            <person name="Hutchinson M.I."/>
            <person name="Powell A.J."/>
            <person name="Barry K."/>
            <person name="Miller A.N."/>
            <person name="Grigoriev I.V."/>
            <person name="Debuchy R."/>
            <person name="Gladieux P."/>
            <person name="Hiltunen Thoren M."/>
            <person name="Johannesson H."/>
        </authorList>
    </citation>
    <scope>NUCLEOTIDE SEQUENCE [LARGE SCALE GENOMIC DNA]</scope>
    <source>
        <strain evidence="3">CBS 340.73</strain>
    </source>
</reference>
<comment type="caution">
    <text evidence="2">The sequence shown here is derived from an EMBL/GenBank/DDBJ whole genome shotgun (WGS) entry which is preliminary data.</text>
</comment>
<gene>
    <name evidence="2" type="ORF">QBC46DRAFT_375055</name>
</gene>
<keyword evidence="3" id="KW-1185">Reference proteome</keyword>
<organism evidence="2 3">
    <name type="scientific">Diplogelasinospora grovesii</name>
    <dbReference type="NCBI Taxonomy" id="303347"/>
    <lineage>
        <taxon>Eukaryota</taxon>
        <taxon>Fungi</taxon>
        <taxon>Dikarya</taxon>
        <taxon>Ascomycota</taxon>
        <taxon>Pezizomycotina</taxon>
        <taxon>Sordariomycetes</taxon>
        <taxon>Sordariomycetidae</taxon>
        <taxon>Sordariales</taxon>
        <taxon>Diplogelasinosporaceae</taxon>
        <taxon>Diplogelasinospora</taxon>
    </lineage>
</organism>
<dbReference type="Proteomes" id="UP001303473">
    <property type="component" value="Unassembled WGS sequence"/>
</dbReference>
<keyword evidence="1" id="KW-0732">Signal</keyword>
<evidence type="ECO:0008006" key="4">
    <source>
        <dbReference type="Google" id="ProtNLM"/>
    </source>
</evidence>
<proteinExistence type="predicted"/>
<feature type="chain" id="PRO_5043012594" description="Secreted protein" evidence="1">
    <location>
        <begin position="27"/>
        <end position="71"/>
    </location>
</feature>
<dbReference type="AlphaFoldDB" id="A0AAN6NIL3"/>
<evidence type="ECO:0000313" key="3">
    <source>
        <dbReference type="Proteomes" id="UP001303473"/>
    </source>
</evidence>
<dbReference type="EMBL" id="MU853760">
    <property type="protein sequence ID" value="KAK3944352.1"/>
    <property type="molecule type" value="Genomic_DNA"/>
</dbReference>
<feature type="signal peptide" evidence="1">
    <location>
        <begin position="1"/>
        <end position="26"/>
    </location>
</feature>
<protein>
    <recommendedName>
        <fullName evidence="4">Secreted protein</fullName>
    </recommendedName>
</protein>
<accession>A0AAN6NIL3</accession>
<evidence type="ECO:0000256" key="1">
    <source>
        <dbReference type="SAM" id="SignalP"/>
    </source>
</evidence>
<name>A0AAN6NIL3_9PEZI</name>
<sequence length="71" mass="7743">MHGICTCGCCSPVPVVVLCFPITVVADRVAVQAVLFTEWQVTSVIRLDLTYQPGEQGQALSFFYCAECTAR</sequence>